<dbReference type="Proteomes" id="UP000267164">
    <property type="component" value="Chromosome"/>
</dbReference>
<accession>A0A386ZHF0</accession>
<dbReference type="KEGG" id="nyu:D7D52_27600"/>
<protein>
    <submittedName>
        <fullName evidence="1">Uncharacterized protein</fullName>
    </submittedName>
</protein>
<dbReference type="AlphaFoldDB" id="A0A386ZHF0"/>
<keyword evidence="2" id="KW-1185">Reference proteome</keyword>
<dbReference type="RefSeq" id="WP_120740946.1">
    <property type="nucleotide sequence ID" value="NZ_CP032568.1"/>
</dbReference>
<sequence length="191" mass="21362">MNDALNPGYFNEQAQQDPLWIAWAQPSRIAAQIDLLFAESLPMASPEGDPRPDAERFSHDMVGWVCEQFDDLFPDWEALTEPDNADLADQFVCYFGEALRALAGGEWFNEDYETAPGSVLYDEKFTPAIGYRWGNSPDDITSLLFDAVEADGGTDAFVSIGSEIYSRSVDYAHERGVPHEIDEERRKAGLV</sequence>
<name>A0A386ZHF0_9NOCA</name>
<reference evidence="1 2" key="1">
    <citation type="submission" date="2018-09" db="EMBL/GenBank/DDBJ databases">
        <title>Nocardia yunnanensis sp. nov., an actinomycete isolated from a soil sample.</title>
        <authorList>
            <person name="Zhang J."/>
        </authorList>
    </citation>
    <scope>NUCLEOTIDE SEQUENCE [LARGE SCALE GENOMIC DNA]</scope>
    <source>
        <strain evidence="1 2">CFHS0054</strain>
    </source>
</reference>
<dbReference type="OrthoDB" id="4541476at2"/>
<organism evidence="1 2">
    <name type="scientific">Nocardia yunnanensis</name>
    <dbReference type="NCBI Taxonomy" id="2382165"/>
    <lineage>
        <taxon>Bacteria</taxon>
        <taxon>Bacillati</taxon>
        <taxon>Actinomycetota</taxon>
        <taxon>Actinomycetes</taxon>
        <taxon>Mycobacteriales</taxon>
        <taxon>Nocardiaceae</taxon>
        <taxon>Nocardia</taxon>
    </lineage>
</organism>
<proteinExistence type="predicted"/>
<dbReference type="EMBL" id="CP032568">
    <property type="protein sequence ID" value="AYF76941.1"/>
    <property type="molecule type" value="Genomic_DNA"/>
</dbReference>
<gene>
    <name evidence="1" type="ORF">D7D52_27600</name>
</gene>
<evidence type="ECO:0000313" key="2">
    <source>
        <dbReference type="Proteomes" id="UP000267164"/>
    </source>
</evidence>
<evidence type="ECO:0000313" key="1">
    <source>
        <dbReference type="EMBL" id="AYF76941.1"/>
    </source>
</evidence>